<proteinExistence type="predicted"/>
<gene>
    <name evidence="3" type="ORF">GCM10025783_26620</name>
</gene>
<dbReference type="RefSeq" id="WP_345481767.1">
    <property type="nucleotide sequence ID" value="NZ_BAABLP010000006.1"/>
</dbReference>
<evidence type="ECO:0000256" key="2">
    <source>
        <dbReference type="SAM" id="Phobius"/>
    </source>
</evidence>
<evidence type="ECO:0000313" key="4">
    <source>
        <dbReference type="Proteomes" id="UP001500121"/>
    </source>
</evidence>
<name>A0ABP8ZC65_9MICO</name>
<protein>
    <recommendedName>
        <fullName evidence="5">NADH:ubiquinone oxidoreductase</fullName>
    </recommendedName>
</protein>
<feature type="transmembrane region" description="Helical" evidence="2">
    <location>
        <begin position="37"/>
        <end position="54"/>
    </location>
</feature>
<evidence type="ECO:0008006" key="5">
    <source>
        <dbReference type="Google" id="ProtNLM"/>
    </source>
</evidence>
<feature type="compositionally biased region" description="Basic residues" evidence="1">
    <location>
        <begin position="78"/>
        <end position="87"/>
    </location>
</feature>
<keyword evidence="2" id="KW-0812">Transmembrane</keyword>
<accession>A0ABP8ZC65</accession>
<reference evidence="4" key="1">
    <citation type="journal article" date="2019" name="Int. J. Syst. Evol. Microbiol.">
        <title>The Global Catalogue of Microorganisms (GCM) 10K type strain sequencing project: providing services to taxonomists for standard genome sequencing and annotation.</title>
        <authorList>
            <consortium name="The Broad Institute Genomics Platform"/>
            <consortium name="The Broad Institute Genome Sequencing Center for Infectious Disease"/>
            <person name="Wu L."/>
            <person name="Ma J."/>
        </authorList>
    </citation>
    <scope>NUCLEOTIDE SEQUENCE [LARGE SCALE GENOMIC DNA]</scope>
    <source>
        <strain evidence="4">JCM 19015</strain>
    </source>
</reference>
<evidence type="ECO:0000313" key="3">
    <source>
        <dbReference type="EMBL" id="GAA4752494.1"/>
    </source>
</evidence>
<keyword evidence="4" id="KW-1185">Reference proteome</keyword>
<keyword evidence="2" id="KW-1133">Transmembrane helix</keyword>
<organism evidence="3 4">
    <name type="scientific">Amnibacterium soli</name>
    <dbReference type="NCBI Taxonomy" id="1282736"/>
    <lineage>
        <taxon>Bacteria</taxon>
        <taxon>Bacillati</taxon>
        <taxon>Actinomycetota</taxon>
        <taxon>Actinomycetes</taxon>
        <taxon>Micrococcales</taxon>
        <taxon>Microbacteriaceae</taxon>
        <taxon>Amnibacterium</taxon>
    </lineage>
</organism>
<keyword evidence="2" id="KW-0472">Membrane</keyword>
<evidence type="ECO:0000256" key="1">
    <source>
        <dbReference type="SAM" id="MobiDB-lite"/>
    </source>
</evidence>
<dbReference type="Proteomes" id="UP001500121">
    <property type="component" value="Unassembled WGS sequence"/>
</dbReference>
<dbReference type="EMBL" id="BAABLP010000006">
    <property type="protein sequence ID" value="GAA4752494.1"/>
    <property type="molecule type" value="Genomic_DNA"/>
</dbReference>
<sequence length="93" mass="10212">MGTLRKYLMNGAIISSVLSGVAALRQGRKAPTDWRTYLTWIAWTLTFIVALGTVRMDSVDPEARGRAVGPKLGNPRNVKAKKNKKAKKAAEKD</sequence>
<feature type="transmembrane region" description="Helical" evidence="2">
    <location>
        <begin position="7"/>
        <end position="25"/>
    </location>
</feature>
<feature type="region of interest" description="Disordered" evidence="1">
    <location>
        <begin position="62"/>
        <end position="93"/>
    </location>
</feature>
<comment type="caution">
    <text evidence="3">The sequence shown here is derived from an EMBL/GenBank/DDBJ whole genome shotgun (WGS) entry which is preliminary data.</text>
</comment>